<accession>A0A1S6L3C7</accession>
<keyword evidence="1" id="KW-1133">Transmembrane helix</keyword>
<name>A0A1S6L3C7_9CAUD</name>
<sequence>MGNNFLWLIAMIVFGALCFAFGVWWTKRHPNESQRYVDQVNSELDQHVTKIRNGAETITEQAQTVGAAVASIQQQHTEIVSIVNGVKSVIDSLTNRLEAKISEIEKK</sequence>
<keyword evidence="3" id="KW-1185">Reference proteome</keyword>
<keyword evidence="1" id="KW-0812">Transmembrane</keyword>
<dbReference type="EMBL" id="KY448244">
    <property type="protein sequence ID" value="AQT28680.1"/>
    <property type="molecule type" value="Genomic_DNA"/>
</dbReference>
<evidence type="ECO:0000313" key="3">
    <source>
        <dbReference type="Proteomes" id="UP000221250"/>
    </source>
</evidence>
<keyword evidence="1" id="KW-0472">Membrane</keyword>
<protein>
    <submittedName>
        <fullName evidence="2">Uncharacterized protein</fullName>
    </submittedName>
</protein>
<dbReference type="Proteomes" id="UP000221250">
    <property type="component" value="Segment"/>
</dbReference>
<proteinExistence type="predicted"/>
<reference evidence="2 3" key="1">
    <citation type="submission" date="2017-01" db="EMBL/GenBank/DDBJ databases">
        <authorList>
            <person name="Mah S.A."/>
            <person name="Swanson W.J."/>
            <person name="Moy G.W."/>
            <person name="Vacquier V.D."/>
        </authorList>
    </citation>
    <scope>NUCLEOTIDE SEQUENCE [LARGE SCALE GENOMIC DNA]</scope>
</reference>
<gene>
    <name evidence="2" type="ORF">YOLOSWAG_202</name>
</gene>
<evidence type="ECO:0000313" key="2">
    <source>
        <dbReference type="EMBL" id="AQT28680.1"/>
    </source>
</evidence>
<feature type="transmembrane region" description="Helical" evidence="1">
    <location>
        <begin position="6"/>
        <end position="25"/>
    </location>
</feature>
<organism evidence="2 3">
    <name type="scientific">Erwinia phage vB_EamM_Yoloswag</name>
    <dbReference type="NCBI Taxonomy" id="1958956"/>
    <lineage>
        <taxon>Viruses</taxon>
        <taxon>Duplodnaviria</taxon>
        <taxon>Heunggongvirae</taxon>
        <taxon>Uroviricota</taxon>
        <taxon>Caudoviricetes</taxon>
        <taxon>Yoloswagvirus</taxon>
        <taxon>Yoloswagvirus yoloswag</taxon>
    </lineage>
</organism>
<evidence type="ECO:0000256" key="1">
    <source>
        <dbReference type="SAM" id="Phobius"/>
    </source>
</evidence>